<dbReference type="SUPFAM" id="SSF102588">
    <property type="entry name" value="LmbE-like"/>
    <property type="match status" value="1"/>
</dbReference>
<dbReference type="PANTHER" id="PTHR12993">
    <property type="entry name" value="N-ACETYLGLUCOSAMINYL-PHOSPHATIDYLINOSITOL DE-N-ACETYLASE-RELATED"/>
    <property type="match status" value="1"/>
</dbReference>
<dbReference type="RefSeq" id="WP_108973022.1">
    <property type="nucleotide sequence ID" value="NZ_BFBB01000002.1"/>
</dbReference>
<gene>
    <name evidence="1" type="ORF">LPTSP4_03140</name>
</gene>
<dbReference type="Proteomes" id="UP000245133">
    <property type="component" value="Unassembled WGS sequence"/>
</dbReference>
<keyword evidence="2" id="KW-1185">Reference proteome</keyword>
<dbReference type="EMBL" id="BFBB01000002">
    <property type="protein sequence ID" value="GBF48814.1"/>
    <property type="molecule type" value="Genomic_DNA"/>
</dbReference>
<dbReference type="AlphaFoldDB" id="A0A2P2DW07"/>
<evidence type="ECO:0008006" key="3">
    <source>
        <dbReference type="Google" id="ProtNLM"/>
    </source>
</evidence>
<organism evidence="1 2">
    <name type="scientific">Leptospira ryugenii</name>
    <dbReference type="NCBI Taxonomy" id="1917863"/>
    <lineage>
        <taxon>Bacteria</taxon>
        <taxon>Pseudomonadati</taxon>
        <taxon>Spirochaetota</taxon>
        <taxon>Spirochaetia</taxon>
        <taxon>Leptospirales</taxon>
        <taxon>Leptospiraceae</taxon>
        <taxon>Leptospira</taxon>
    </lineage>
</organism>
<dbReference type="InterPro" id="IPR024078">
    <property type="entry name" value="LmbE-like_dom_sf"/>
</dbReference>
<dbReference type="Pfam" id="PF02585">
    <property type="entry name" value="PIG-L"/>
    <property type="match status" value="1"/>
</dbReference>
<proteinExistence type="predicted"/>
<protein>
    <recommendedName>
        <fullName evidence="3">LmbE family protein</fullName>
    </recommendedName>
</protein>
<evidence type="ECO:0000313" key="2">
    <source>
        <dbReference type="Proteomes" id="UP000245133"/>
    </source>
</evidence>
<dbReference type="GO" id="GO:0016811">
    <property type="term" value="F:hydrolase activity, acting on carbon-nitrogen (but not peptide) bonds, in linear amides"/>
    <property type="evidence" value="ECO:0007669"/>
    <property type="project" value="TreeGrafter"/>
</dbReference>
<name>A0A2P2DW07_9LEPT</name>
<evidence type="ECO:0000313" key="1">
    <source>
        <dbReference type="EMBL" id="GBF48814.1"/>
    </source>
</evidence>
<dbReference type="Gene3D" id="3.40.50.10320">
    <property type="entry name" value="LmbE-like"/>
    <property type="match status" value="1"/>
</dbReference>
<accession>A0A2P2DW07</accession>
<reference evidence="1 2" key="1">
    <citation type="submission" date="2018-02" db="EMBL/GenBank/DDBJ databases">
        <title>Novel Leptospira species isolated from soil and water in Japan.</title>
        <authorList>
            <person name="Nakao R."/>
            <person name="Masuzawa T."/>
        </authorList>
    </citation>
    <scope>NUCLEOTIDE SEQUENCE [LARGE SCALE GENOMIC DNA]</scope>
    <source>
        <strain evidence="1 2">YH101</strain>
    </source>
</reference>
<comment type="caution">
    <text evidence="1">The sequence shown here is derived from an EMBL/GenBank/DDBJ whole genome shotgun (WGS) entry which is preliminary data.</text>
</comment>
<sequence length="220" mass="25360">MKSLLVVSPHPDDETLGAGGTLLKMKSQGKPIYWLNITNASIEYGWPKDFVEKRQKEIQEVVDQYNFDGWESLDLKPVELDQYPTSTIVSKISEKIKLWEPESIAIPWKDDPHSDHKIVYNALISATKSFRYPFIKRVMAMEILSETNFSDEDSFSANYFHDISGFLEKKIEIMNLFKSEMGIHPFPRSEDAIRSLAILRGSQCGFRYAEAFKILKLIED</sequence>
<dbReference type="OrthoDB" id="9815144at2"/>
<dbReference type="PANTHER" id="PTHR12993:SF11">
    <property type="entry name" value="N-ACETYLGLUCOSAMINYL-PHOSPHATIDYLINOSITOL DE-N-ACETYLASE"/>
    <property type="match status" value="1"/>
</dbReference>
<dbReference type="InterPro" id="IPR003737">
    <property type="entry name" value="GlcNAc_PI_deacetylase-related"/>
</dbReference>